<feature type="domain" description="DDE" evidence="4">
    <location>
        <begin position="82"/>
        <end position="212"/>
    </location>
</feature>
<keyword evidence="1" id="KW-0815">Transposition</keyword>
<dbReference type="PANTHER" id="PTHR35528:SF3">
    <property type="entry name" value="BLL1675 PROTEIN"/>
    <property type="match status" value="1"/>
</dbReference>
<reference evidence="6" key="1">
    <citation type="submission" date="2015-02" db="EMBL/GenBank/DDBJ databases">
        <title>Draft Genome of Frankia sp. CpI1-S.</title>
        <authorList>
            <person name="Oshone R.T."/>
            <person name="Ngom M."/>
            <person name="Ghodhbane-Gtari F."/>
            <person name="Gtari M."/>
            <person name="Morris K."/>
            <person name="Thomas K."/>
            <person name="Sen A."/>
            <person name="Tisa L.S."/>
        </authorList>
    </citation>
    <scope>NUCLEOTIDE SEQUENCE [LARGE SCALE GENOMIC DNA]</scope>
    <source>
        <strain evidence="6">CpI1-S</strain>
    </source>
</reference>
<organism evidence="5 6">
    <name type="scientific">Frankia torreyi</name>
    <dbReference type="NCBI Taxonomy" id="1856"/>
    <lineage>
        <taxon>Bacteria</taxon>
        <taxon>Bacillati</taxon>
        <taxon>Actinomycetota</taxon>
        <taxon>Actinomycetes</taxon>
        <taxon>Frankiales</taxon>
        <taxon>Frankiaceae</taxon>
        <taxon>Frankia</taxon>
    </lineage>
</organism>
<dbReference type="GO" id="GO:0003677">
    <property type="term" value="F:DNA binding"/>
    <property type="evidence" value="ECO:0007669"/>
    <property type="project" value="UniProtKB-KW"/>
</dbReference>
<dbReference type="EMBL" id="JYFN01000096">
    <property type="protein sequence ID" value="KJE19578.1"/>
    <property type="molecule type" value="Genomic_DNA"/>
</dbReference>
<evidence type="ECO:0000313" key="5">
    <source>
        <dbReference type="EMBL" id="KJE19578.1"/>
    </source>
</evidence>
<dbReference type="InterPro" id="IPR032874">
    <property type="entry name" value="DDE_dom"/>
</dbReference>
<dbReference type="Pfam" id="PF13610">
    <property type="entry name" value="DDE_Tnp_IS240"/>
    <property type="match status" value="1"/>
</dbReference>
<dbReference type="OrthoDB" id="1376408at2"/>
<dbReference type="Proteomes" id="UP000032545">
    <property type="component" value="Unassembled WGS sequence"/>
</dbReference>
<keyword evidence="2" id="KW-0238">DNA-binding</keyword>
<comment type="caution">
    <text evidence="5">The sequence shown here is derived from an EMBL/GenBank/DDBJ whole genome shotgun (WGS) entry which is preliminary data.</text>
</comment>
<dbReference type="PATRIC" id="fig|1502723.3.peg.7107"/>
<evidence type="ECO:0000313" key="6">
    <source>
        <dbReference type="Proteomes" id="UP000032545"/>
    </source>
</evidence>
<evidence type="ECO:0000256" key="1">
    <source>
        <dbReference type="ARBA" id="ARBA00022578"/>
    </source>
</evidence>
<keyword evidence="6" id="KW-1185">Reference proteome</keyword>
<dbReference type="GO" id="GO:0032196">
    <property type="term" value="P:transposition"/>
    <property type="evidence" value="ECO:0007669"/>
    <property type="project" value="UniProtKB-KW"/>
</dbReference>
<dbReference type="AlphaFoldDB" id="A0A0D8B5K5"/>
<name>A0A0D8B5K5_9ACTN</name>
<reference evidence="5 6" key="2">
    <citation type="journal article" date="2016" name="Genome Announc.">
        <title>Permanent Draft Genome Sequences for Two Variants of Frankia sp. Strain CpI1, the First Frankia Strain Isolated from Root Nodules of Comptonia peregrina.</title>
        <authorList>
            <person name="Oshone R."/>
            <person name="Hurst S.G.IV."/>
            <person name="Abebe-Akele F."/>
            <person name="Simpson S."/>
            <person name="Morris K."/>
            <person name="Thomas W.K."/>
            <person name="Tisa L.S."/>
        </authorList>
    </citation>
    <scope>NUCLEOTIDE SEQUENCE [LARGE SCALE GENOMIC DNA]</scope>
    <source>
        <strain evidence="6">CpI1-S</strain>
    </source>
</reference>
<dbReference type="RefSeq" id="WP_044888550.1">
    <property type="nucleotide sequence ID" value="NZ_JYFN01000096.1"/>
</dbReference>
<dbReference type="InterPro" id="IPR047930">
    <property type="entry name" value="Transpos_IS6"/>
</dbReference>
<evidence type="ECO:0000256" key="3">
    <source>
        <dbReference type="ARBA" id="ARBA00023172"/>
    </source>
</evidence>
<protein>
    <submittedName>
        <fullName evidence="5">Transposase</fullName>
    </submittedName>
</protein>
<gene>
    <name evidence="5" type="ORF">FF36_06145</name>
</gene>
<dbReference type="InterPro" id="IPR052183">
    <property type="entry name" value="IS_Transposase"/>
</dbReference>
<accession>A0A0D8B5K5</accession>
<dbReference type="NCBIfam" id="NF033587">
    <property type="entry name" value="transpos_IS6"/>
    <property type="match status" value="1"/>
</dbReference>
<dbReference type="SUPFAM" id="SSF53098">
    <property type="entry name" value="Ribonuclease H-like"/>
    <property type="match status" value="1"/>
</dbReference>
<evidence type="ECO:0000256" key="2">
    <source>
        <dbReference type="ARBA" id="ARBA00023125"/>
    </source>
</evidence>
<evidence type="ECO:0000259" key="4">
    <source>
        <dbReference type="Pfam" id="PF13610"/>
    </source>
</evidence>
<proteinExistence type="predicted"/>
<dbReference type="PANTHER" id="PTHR35528">
    <property type="entry name" value="BLL1675 PROTEIN"/>
    <property type="match status" value="1"/>
</dbReference>
<dbReference type="GO" id="GO:0006310">
    <property type="term" value="P:DNA recombination"/>
    <property type="evidence" value="ECO:0007669"/>
    <property type="project" value="UniProtKB-KW"/>
</dbReference>
<sequence>MCRRAVQPSVPVSEFVGFRFPPEVIVLAVRWYLRYSLSYRDVEELLAERGITVDHVTIYRWVQRFTPLLVEAARPCRHSPGDRWFVDETHVKVAGRWTSLYRAIDQIGQVIDVLAAERRDLAPTRRFFTRALSHSRKPAEATTDRAPAYPRALDEQLPTAGHVDVARANNRIESDHSRLTARLRPMRGLKHLRSAQTISSGHALIQNIRRGHCELGTDTDPRLRLTTGFAELTLAI</sequence>
<dbReference type="InterPro" id="IPR012337">
    <property type="entry name" value="RNaseH-like_sf"/>
</dbReference>
<keyword evidence="3" id="KW-0233">DNA recombination</keyword>